<evidence type="ECO:0000256" key="6">
    <source>
        <dbReference type="ARBA" id="ARBA00022884"/>
    </source>
</evidence>
<evidence type="ECO:0000256" key="5">
    <source>
        <dbReference type="ARBA" id="ARBA00022801"/>
    </source>
</evidence>
<name>A0A2V4BK35_9FLAO</name>
<dbReference type="SUPFAM" id="SSF54786">
    <property type="entry name" value="YcfA/nrd intein domain"/>
    <property type="match status" value="1"/>
</dbReference>
<gene>
    <name evidence="8" type="ORF">DMB65_18250</name>
</gene>
<evidence type="ECO:0000256" key="4">
    <source>
        <dbReference type="ARBA" id="ARBA00022759"/>
    </source>
</evidence>
<dbReference type="RefSeq" id="WP_110308070.1">
    <property type="nucleotide sequence ID" value="NZ_QJHK01000020.1"/>
</dbReference>
<evidence type="ECO:0000256" key="1">
    <source>
        <dbReference type="ARBA" id="ARBA00006620"/>
    </source>
</evidence>
<dbReference type="OrthoDB" id="9798547at2"/>
<evidence type="ECO:0000256" key="2">
    <source>
        <dbReference type="ARBA" id="ARBA00022649"/>
    </source>
</evidence>
<keyword evidence="3" id="KW-0540">Nuclease</keyword>
<evidence type="ECO:0000256" key="7">
    <source>
        <dbReference type="ARBA" id="ARBA00023016"/>
    </source>
</evidence>
<keyword evidence="7" id="KW-0346">Stress response</keyword>
<comment type="similarity">
    <text evidence="1">Belongs to the HicA mRNA interferase family.</text>
</comment>
<dbReference type="Proteomes" id="UP000247903">
    <property type="component" value="Unassembled WGS sequence"/>
</dbReference>
<accession>A0A2V4BK35</accession>
<reference evidence="8 9" key="1">
    <citation type="submission" date="2018-05" db="EMBL/GenBank/DDBJ databases">
        <title>Flavobacterium sp. strain IMCC34759, incomplete genome.</title>
        <authorList>
            <person name="Joung Y."/>
            <person name="Cho J."/>
        </authorList>
    </citation>
    <scope>NUCLEOTIDE SEQUENCE [LARGE SCALE GENOMIC DNA]</scope>
    <source>
        <strain evidence="8 9">IMCC34759</strain>
    </source>
</reference>
<keyword evidence="5" id="KW-0378">Hydrolase</keyword>
<comment type="caution">
    <text evidence="8">The sequence shown here is derived from an EMBL/GenBank/DDBJ whole genome shotgun (WGS) entry which is preliminary data.</text>
</comment>
<dbReference type="GO" id="GO:0003729">
    <property type="term" value="F:mRNA binding"/>
    <property type="evidence" value="ECO:0007669"/>
    <property type="project" value="InterPro"/>
</dbReference>
<evidence type="ECO:0000256" key="3">
    <source>
        <dbReference type="ARBA" id="ARBA00022722"/>
    </source>
</evidence>
<protein>
    <submittedName>
        <fullName evidence="8">Toxin-antitoxin system, toxin component, HicA family protein</fullName>
    </submittedName>
</protein>
<keyword evidence="4" id="KW-0255">Endonuclease</keyword>
<dbReference type="InterPro" id="IPR012933">
    <property type="entry name" value="HicA_mRNA_interferase"/>
</dbReference>
<keyword evidence="6" id="KW-0694">RNA-binding</keyword>
<dbReference type="EMBL" id="QJHK01000020">
    <property type="protein sequence ID" value="PXY39299.1"/>
    <property type="molecule type" value="Genomic_DNA"/>
</dbReference>
<keyword evidence="2" id="KW-1277">Toxin-antitoxin system</keyword>
<dbReference type="GO" id="GO:0004519">
    <property type="term" value="F:endonuclease activity"/>
    <property type="evidence" value="ECO:0007669"/>
    <property type="project" value="UniProtKB-KW"/>
</dbReference>
<dbReference type="GO" id="GO:0016787">
    <property type="term" value="F:hydrolase activity"/>
    <property type="evidence" value="ECO:0007669"/>
    <property type="project" value="UniProtKB-KW"/>
</dbReference>
<dbReference type="Gene3D" id="3.30.920.30">
    <property type="entry name" value="Hypothetical protein"/>
    <property type="match status" value="1"/>
</dbReference>
<organism evidence="8 9">
    <name type="scientific">Flavobacterium cheongpyeongense</name>
    <dbReference type="NCBI Taxonomy" id="2212651"/>
    <lineage>
        <taxon>Bacteria</taxon>
        <taxon>Pseudomonadati</taxon>
        <taxon>Bacteroidota</taxon>
        <taxon>Flavobacteriia</taxon>
        <taxon>Flavobacteriales</taxon>
        <taxon>Flavobacteriaceae</taxon>
        <taxon>Flavobacterium</taxon>
    </lineage>
</organism>
<evidence type="ECO:0000313" key="8">
    <source>
        <dbReference type="EMBL" id="PXY39299.1"/>
    </source>
</evidence>
<dbReference type="InterPro" id="IPR038570">
    <property type="entry name" value="HicA_sf"/>
</dbReference>
<evidence type="ECO:0000313" key="9">
    <source>
        <dbReference type="Proteomes" id="UP000247903"/>
    </source>
</evidence>
<sequence length="59" mass="7087">MKSSELHRQIKKCGWMFLKAEGSHYIYEKDGRKYPVPFHGAKEIGEGLRKKMLKKWDYK</sequence>
<dbReference type="Pfam" id="PF07927">
    <property type="entry name" value="HicA_toxin"/>
    <property type="match status" value="1"/>
</dbReference>
<keyword evidence="9" id="KW-1185">Reference proteome</keyword>
<proteinExistence type="inferred from homology"/>
<dbReference type="AlphaFoldDB" id="A0A2V4BK35"/>